<accession>A0A0B6Z624</accession>
<name>A0A0B6Z624_9EUPU</name>
<dbReference type="EMBL" id="HACG01016967">
    <property type="protein sequence ID" value="CEK63832.1"/>
    <property type="molecule type" value="Transcribed_RNA"/>
</dbReference>
<dbReference type="EMBL" id="HACG01016968">
    <property type="protein sequence ID" value="CEK63833.1"/>
    <property type="molecule type" value="Transcribed_RNA"/>
</dbReference>
<keyword evidence="1" id="KW-0472">Membrane</keyword>
<keyword evidence="1" id="KW-1133">Transmembrane helix</keyword>
<evidence type="ECO:0000313" key="3">
    <source>
        <dbReference type="EMBL" id="CEK63833.1"/>
    </source>
</evidence>
<proteinExistence type="predicted"/>
<organism evidence="2">
    <name type="scientific">Arion vulgaris</name>
    <dbReference type="NCBI Taxonomy" id="1028688"/>
    <lineage>
        <taxon>Eukaryota</taxon>
        <taxon>Metazoa</taxon>
        <taxon>Spiralia</taxon>
        <taxon>Lophotrochozoa</taxon>
        <taxon>Mollusca</taxon>
        <taxon>Gastropoda</taxon>
        <taxon>Heterobranchia</taxon>
        <taxon>Euthyneura</taxon>
        <taxon>Panpulmonata</taxon>
        <taxon>Eupulmonata</taxon>
        <taxon>Stylommatophora</taxon>
        <taxon>Helicina</taxon>
        <taxon>Arionoidea</taxon>
        <taxon>Arionidae</taxon>
        <taxon>Arion</taxon>
    </lineage>
</organism>
<evidence type="ECO:0000256" key="1">
    <source>
        <dbReference type="SAM" id="Phobius"/>
    </source>
</evidence>
<dbReference type="AlphaFoldDB" id="A0A0B6Z624"/>
<sequence>MRLVAVKIKLTPTGDFEQGTRCLEHKYLLITLTTMLLQLSIDAVTVIVSETLS</sequence>
<keyword evidence="1" id="KW-0812">Transmembrane</keyword>
<gene>
    <name evidence="2" type="primary">ORF49647</name>
    <name evidence="3" type="synonym">ORF49648</name>
</gene>
<evidence type="ECO:0000313" key="2">
    <source>
        <dbReference type="EMBL" id="CEK63832.1"/>
    </source>
</evidence>
<protein>
    <submittedName>
        <fullName evidence="2">Uncharacterized protein</fullName>
    </submittedName>
</protein>
<reference evidence="2" key="1">
    <citation type="submission" date="2014-12" db="EMBL/GenBank/DDBJ databases">
        <title>Insight into the proteome of Arion vulgaris.</title>
        <authorList>
            <person name="Aradska J."/>
            <person name="Bulat T."/>
            <person name="Smidak R."/>
            <person name="Sarate P."/>
            <person name="Gangsoo J."/>
            <person name="Sialana F."/>
            <person name="Bilban M."/>
            <person name="Lubec G."/>
        </authorList>
    </citation>
    <scope>NUCLEOTIDE SEQUENCE</scope>
    <source>
        <tissue evidence="2">Skin</tissue>
    </source>
</reference>
<feature type="transmembrane region" description="Helical" evidence="1">
    <location>
        <begin position="27"/>
        <end position="48"/>
    </location>
</feature>